<dbReference type="Proteomes" id="UP000199607">
    <property type="component" value="Unassembled WGS sequence"/>
</dbReference>
<protein>
    <submittedName>
        <fullName evidence="1">Uncharacterized protein</fullName>
    </submittedName>
</protein>
<reference evidence="2" key="1">
    <citation type="submission" date="2016-10" db="EMBL/GenBank/DDBJ databases">
        <authorList>
            <person name="Varghese N."/>
            <person name="Submissions S."/>
        </authorList>
    </citation>
    <scope>NUCLEOTIDE SEQUENCE [LARGE SCALE GENOMIC DNA]</scope>
    <source>
        <strain evidence="2">CGMCC 1.7738</strain>
    </source>
</reference>
<dbReference type="AlphaFoldDB" id="A0A1I4JMC0"/>
<sequence>MTQYVLKPEVVKDCFWRLVESSIHRLFPGYLCLQQQSNLDGRTMGLSFPYNDFFDTYFRVLDGDKPYLVPFTQAENPADATLWFNANVAGTYAPSSLRAKSPLMQVATLEEGGHNSKWGLGDEHWKLARHHICDGEQIPVESVAAYLFRDFAFQTDDPSAYTVVSAYTEEFGYDLGGSAFAHLYETGDSNITAESFEEYE</sequence>
<evidence type="ECO:0000313" key="1">
    <source>
        <dbReference type="EMBL" id="SFL67357.1"/>
    </source>
</evidence>
<proteinExistence type="predicted"/>
<evidence type="ECO:0000313" key="2">
    <source>
        <dbReference type="Proteomes" id="UP000199607"/>
    </source>
</evidence>
<organism evidence="1 2">
    <name type="scientific">Halogranum rubrum</name>
    <dbReference type="NCBI Taxonomy" id="553466"/>
    <lineage>
        <taxon>Archaea</taxon>
        <taxon>Methanobacteriati</taxon>
        <taxon>Methanobacteriota</taxon>
        <taxon>Stenosarchaea group</taxon>
        <taxon>Halobacteria</taxon>
        <taxon>Halobacteriales</taxon>
        <taxon>Haloferacaceae</taxon>
    </lineage>
</organism>
<gene>
    <name evidence="1" type="ORF">SAMN04487950_4565</name>
</gene>
<dbReference type="STRING" id="553466.SAMN04487950_4565"/>
<accession>A0A1I4JMC0</accession>
<name>A0A1I4JMC0_9EURY</name>
<dbReference type="EMBL" id="FOTC01000012">
    <property type="protein sequence ID" value="SFL67357.1"/>
    <property type="molecule type" value="Genomic_DNA"/>
</dbReference>
<keyword evidence="2" id="KW-1185">Reference proteome</keyword>
<dbReference type="RefSeq" id="WP_089872759.1">
    <property type="nucleotide sequence ID" value="NZ_FOTC01000012.1"/>
</dbReference>